<accession>A0AAD7FGW4</accession>
<feature type="compositionally biased region" description="Acidic residues" evidence="1">
    <location>
        <begin position="489"/>
        <end position="509"/>
    </location>
</feature>
<protein>
    <submittedName>
        <fullName evidence="2">Uncharacterized protein</fullName>
    </submittedName>
</protein>
<feature type="region of interest" description="Disordered" evidence="1">
    <location>
        <begin position="484"/>
        <end position="510"/>
    </location>
</feature>
<evidence type="ECO:0000313" key="2">
    <source>
        <dbReference type="EMBL" id="KAJ7623580.1"/>
    </source>
</evidence>
<organism evidence="2 3">
    <name type="scientific">Roridomyces roridus</name>
    <dbReference type="NCBI Taxonomy" id="1738132"/>
    <lineage>
        <taxon>Eukaryota</taxon>
        <taxon>Fungi</taxon>
        <taxon>Dikarya</taxon>
        <taxon>Basidiomycota</taxon>
        <taxon>Agaricomycotina</taxon>
        <taxon>Agaricomycetes</taxon>
        <taxon>Agaricomycetidae</taxon>
        <taxon>Agaricales</taxon>
        <taxon>Marasmiineae</taxon>
        <taxon>Mycenaceae</taxon>
        <taxon>Roridomyces</taxon>
    </lineage>
</organism>
<dbReference type="Proteomes" id="UP001221142">
    <property type="component" value="Unassembled WGS sequence"/>
</dbReference>
<dbReference type="AlphaFoldDB" id="A0AAD7FGW4"/>
<reference evidence="2" key="1">
    <citation type="submission" date="2023-03" db="EMBL/GenBank/DDBJ databases">
        <title>Massive genome expansion in bonnet fungi (Mycena s.s.) driven by repeated elements and novel gene families across ecological guilds.</title>
        <authorList>
            <consortium name="Lawrence Berkeley National Laboratory"/>
            <person name="Harder C.B."/>
            <person name="Miyauchi S."/>
            <person name="Viragh M."/>
            <person name="Kuo A."/>
            <person name="Thoen E."/>
            <person name="Andreopoulos B."/>
            <person name="Lu D."/>
            <person name="Skrede I."/>
            <person name="Drula E."/>
            <person name="Henrissat B."/>
            <person name="Morin E."/>
            <person name="Kohler A."/>
            <person name="Barry K."/>
            <person name="LaButti K."/>
            <person name="Morin E."/>
            <person name="Salamov A."/>
            <person name="Lipzen A."/>
            <person name="Mereny Z."/>
            <person name="Hegedus B."/>
            <person name="Baldrian P."/>
            <person name="Stursova M."/>
            <person name="Weitz H."/>
            <person name="Taylor A."/>
            <person name="Grigoriev I.V."/>
            <person name="Nagy L.G."/>
            <person name="Martin F."/>
            <person name="Kauserud H."/>
        </authorList>
    </citation>
    <scope>NUCLEOTIDE SEQUENCE</scope>
    <source>
        <strain evidence="2">9284</strain>
    </source>
</reference>
<name>A0AAD7FGW4_9AGAR</name>
<evidence type="ECO:0000313" key="3">
    <source>
        <dbReference type="Proteomes" id="UP001221142"/>
    </source>
</evidence>
<proteinExistence type="predicted"/>
<gene>
    <name evidence="2" type="ORF">FB45DRAFT_926102</name>
</gene>
<keyword evidence="3" id="KW-1185">Reference proteome</keyword>
<dbReference type="EMBL" id="JARKIF010000014">
    <property type="protein sequence ID" value="KAJ7623580.1"/>
    <property type="molecule type" value="Genomic_DNA"/>
</dbReference>
<sequence length="585" mass="65539">MGDFTSQTGHRLFEIVDKHFEHDSVSVIGIEEVMKVIEYEDPDLAAIIKAGNQWGLPAKAKKQTQETQVQALMRAFTKALAAPYKKKYGQDLAVHGRIYHKDHLPFLPDLPDFRQPEREPSVKYFRFQYRVPLRTQALPASPLAKTILIIRTPLFMLDKTARQEHGLPPHSGSYSTTNSDLAGFPMESKHLHNGLIYRAKSWYSAFKCVLDKTDDKTTPEEFPDTFGINGAAFKPGISDLRIGFAAPNREGLIYVEAIPSDWGDGPALLKRLEELRGKTAVVAFACREDIPGSFDDVRAWADGLPINEDSLIGVGQRGYDGVLNSACQDTIWFVPLSHLRALNRAGLTSWDISAVEQILEPLLPNTKSRRQAAKNLLNFAAASSGSSYQELLRNGPNKFYFARHHECTSPQQVGTRVPSQFKQADLRQAEDDAAGYFVERVKDYLERQPGYYETYRAKKASEAPLAIDDPDPLIRAFRKKRAQDAAVVTDDEDGDENEKSDDSDGEIGDDLGARLDRYLAMQEIYTMDDDLADTENPESGYLQMVVDLKRIQLLGGQSCSKEDVDEELKALGDEELTDKGEERTL</sequence>
<evidence type="ECO:0000256" key="1">
    <source>
        <dbReference type="SAM" id="MobiDB-lite"/>
    </source>
</evidence>
<comment type="caution">
    <text evidence="2">The sequence shown here is derived from an EMBL/GenBank/DDBJ whole genome shotgun (WGS) entry which is preliminary data.</text>
</comment>